<evidence type="ECO:0000313" key="5">
    <source>
        <dbReference type="Proteomes" id="UP000507470"/>
    </source>
</evidence>
<feature type="coiled-coil region" evidence="3">
    <location>
        <begin position="154"/>
        <end position="181"/>
    </location>
</feature>
<dbReference type="SMART" id="SM00175">
    <property type="entry name" value="RAB"/>
    <property type="match status" value="1"/>
</dbReference>
<evidence type="ECO:0000256" key="2">
    <source>
        <dbReference type="ARBA" id="ARBA00022741"/>
    </source>
</evidence>
<evidence type="ECO:0000313" key="4">
    <source>
        <dbReference type="EMBL" id="CAC5370467.1"/>
    </source>
</evidence>
<dbReference type="GO" id="GO:0005525">
    <property type="term" value="F:GTP binding"/>
    <property type="evidence" value="ECO:0007669"/>
    <property type="project" value="InterPro"/>
</dbReference>
<evidence type="ECO:0000256" key="3">
    <source>
        <dbReference type="SAM" id="Coils"/>
    </source>
</evidence>
<organism evidence="4 5">
    <name type="scientific">Mytilus coruscus</name>
    <name type="common">Sea mussel</name>
    <dbReference type="NCBI Taxonomy" id="42192"/>
    <lineage>
        <taxon>Eukaryota</taxon>
        <taxon>Metazoa</taxon>
        <taxon>Spiralia</taxon>
        <taxon>Lophotrochozoa</taxon>
        <taxon>Mollusca</taxon>
        <taxon>Bivalvia</taxon>
        <taxon>Autobranchia</taxon>
        <taxon>Pteriomorphia</taxon>
        <taxon>Mytilida</taxon>
        <taxon>Mytiloidea</taxon>
        <taxon>Mytilidae</taxon>
        <taxon>Mytilinae</taxon>
        <taxon>Mytilus</taxon>
    </lineage>
</organism>
<dbReference type="AlphaFoldDB" id="A0A6J8ALZ4"/>
<dbReference type="PROSITE" id="PS51419">
    <property type="entry name" value="RAB"/>
    <property type="match status" value="1"/>
</dbReference>
<dbReference type="InterPro" id="IPR005225">
    <property type="entry name" value="Small_GTP-bd"/>
</dbReference>
<dbReference type="Pfam" id="PF00071">
    <property type="entry name" value="Ras"/>
    <property type="match status" value="1"/>
</dbReference>
<dbReference type="Proteomes" id="UP000507470">
    <property type="component" value="Unassembled WGS sequence"/>
</dbReference>
<dbReference type="NCBIfam" id="TIGR00231">
    <property type="entry name" value="small_GTP"/>
    <property type="match status" value="1"/>
</dbReference>
<dbReference type="GO" id="GO:0003924">
    <property type="term" value="F:GTPase activity"/>
    <property type="evidence" value="ECO:0007669"/>
    <property type="project" value="InterPro"/>
</dbReference>
<comment type="similarity">
    <text evidence="1">Belongs to the small GTPase superfamily. Rab family.</text>
</comment>
<dbReference type="SUPFAM" id="SSF52540">
    <property type="entry name" value="P-loop containing nucleoside triphosphate hydrolases"/>
    <property type="match status" value="1"/>
</dbReference>
<dbReference type="OrthoDB" id="6121971at2759"/>
<name>A0A6J8ALZ4_MYTCO</name>
<evidence type="ECO:0000256" key="1">
    <source>
        <dbReference type="ARBA" id="ARBA00006270"/>
    </source>
</evidence>
<dbReference type="PROSITE" id="PS51421">
    <property type="entry name" value="RAS"/>
    <property type="match status" value="1"/>
</dbReference>
<dbReference type="EMBL" id="CACVKT020001700">
    <property type="protein sequence ID" value="CAC5370467.1"/>
    <property type="molecule type" value="Genomic_DNA"/>
</dbReference>
<proteinExistence type="inferred from homology"/>
<protein>
    <submittedName>
        <fullName evidence="4">RAB6A</fullName>
    </submittedName>
</protein>
<keyword evidence="3" id="KW-0175">Coiled coil</keyword>
<accession>A0A6J8ALZ4</accession>
<keyword evidence="2" id="KW-0547">Nucleotide-binding</keyword>
<dbReference type="PRINTS" id="PR00449">
    <property type="entry name" value="RASTRNSFRMNG"/>
</dbReference>
<dbReference type="Gene3D" id="3.40.50.300">
    <property type="entry name" value="P-loop containing nucleotide triphosphate hydrolases"/>
    <property type="match status" value="1"/>
</dbReference>
<dbReference type="InterPro" id="IPR027417">
    <property type="entry name" value="P-loop_NTPase"/>
</dbReference>
<gene>
    <name evidence="4" type="ORF">MCOR_9296</name>
</gene>
<sequence>MCDPIYISFIGEKAVGKSSIIATYESGNFNPDLYATESVETHIINATSAGTLTVYIHDMAGETREATVIALCATCNVIVLVYDKTYRQSFGKIDDFHKIIIQHIDSEKVVVVLLGNKKDETHKEEVNTDEGYNKHKYLKTDFFIETSAKTRHNINDLFRKIEEEVKNKRELQSDMNFFQKDEQENLIDLQIQTYICPCTCKCICPSRPCLFSCRCCVCTLL</sequence>
<dbReference type="InterPro" id="IPR001806">
    <property type="entry name" value="Small_GTPase"/>
</dbReference>
<reference evidence="4 5" key="1">
    <citation type="submission" date="2020-06" db="EMBL/GenBank/DDBJ databases">
        <authorList>
            <person name="Li R."/>
            <person name="Bekaert M."/>
        </authorList>
    </citation>
    <scope>NUCLEOTIDE SEQUENCE [LARGE SCALE GENOMIC DNA]</scope>
    <source>
        <strain evidence="5">wild</strain>
    </source>
</reference>
<keyword evidence="5" id="KW-1185">Reference proteome</keyword>
<dbReference type="PANTHER" id="PTHR47978">
    <property type="match status" value="1"/>
</dbReference>
<dbReference type="SMART" id="SM00173">
    <property type="entry name" value="RAS"/>
    <property type="match status" value="1"/>
</dbReference>